<dbReference type="GO" id="GO:0004721">
    <property type="term" value="F:phosphoprotein phosphatase activity"/>
    <property type="evidence" value="ECO:0007669"/>
    <property type="project" value="InterPro"/>
</dbReference>
<name>A0A1H3KWH4_9ACTN</name>
<sequence length="257" mass="28445">MSIVDASAGTRTLAFATLFNFRDVGGYAGLDGRTVRWRRLYRSDSLHRIDDADREAFGALGVRTVIDLRRPHEVTAYGRVPAYDGLDYRHVHLVHQEWLEIPYEERQGPARYLADRYHDLAEQAAEGIADALTVIADEMSAPAVVHCAAGKDRTGVICALTLSLLGVADEVIAEDYALSTAAADRFTAWLRQQYPDRPPAPEPFFSSPARAMLTFLGELRERHGSIENYVTDAGLPTERIAALRAHLLTDPTPRAVS</sequence>
<dbReference type="STRING" id="405436.SAMN05444365_102660"/>
<dbReference type="Proteomes" id="UP000242415">
    <property type="component" value="Unassembled WGS sequence"/>
</dbReference>
<dbReference type="PANTHER" id="PTHR31126:SF1">
    <property type="entry name" value="TYROSINE SPECIFIC PROTEIN PHOSPHATASES DOMAIN-CONTAINING PROTEIN"/>
    <property type="match status" value="1"/>
</dbReference>
<dbReference type="EMBL" id="FNPH01000002">
    <property type="protein sequence ID" value="SDY56366.1"/>
    <property type="molecule type" value="Genomic_DNA"/>
</dbReference>
<evidence type="ECO:0000313" key="4">
    <source>
        <dbReference type="Proteomes" id="UP000242415"/>
    </source>
</evidence>
<dbReference type="InterPro" id="IPR029021">
    <property type="entry name" value="Prot-tyrosine_phosphatase-like"/>
</dbReference>
<dbReference type="PROSITE" id="PS50056">
    <property type="entry name" value="TYR_PHOSPHATASE_2"/>
    <property type="match status" value="1"/>
</dbReference>
<dbReference type="AlphaFoldDB" id="A0A1H3KWH4"/>
<organism evidence="3 4">
    <name type="scientific">Micromonospora pattaloongensis</name>
    <dbReference type="NCBI Taxonomy" id="405436"/>
    <lineage>
        <taxon>Bacteria</taxon>
        <taxon>Bacillati</taxon>
        <taxon>Actinomycetota</taxon>
        <taxon>Actinomycetes</taxon>
        <taxon>Micromonosporales</taxon>
        <taxon>Micromonosporaceae</taxon>
        <taxon>Micromonospora</taxon>
    </lineage>
</organism>
<accession>A0A1H3KWH4</accession>
<dbReference type="Gene3D" id="3.90.190.10">
    <property type="entry name" value="Protein tyrosine phosphatase superfamily"/>
    <property type="match status" value="1"/>
</dbReference>
<dbReference type="SUPFAM" id="SSF52799">
    <property type="entry name" value="(Phosphotyrosine protein) phosphatases II"/>
    <property type="match status" value="1"/>
</dbReference>
<dbReference type="InterPro" id="IPR026893">
    <property type="entry name" value="Tyr/Ser_Pase_IphP-type"/>
</dbReference>
<dbReference type="Pfam" id="PF13350">
    <property type="entry name" value="Y_phosphatase3"/>
    <property type="match status" value="1"/>
</dbReference>
<reference evidence="4" key="1">
    <citation type="submission" date="2016-10" db="EMBL/GenBank/DDBJ databases">
        <authorList>
            <person name="Varghese N."/>
            <person name="Submissions S."/>
        </authorList>
    </citation>
    <scope>NUCLEOTIDE SEQUENCE [LARGE SCALE GENOMIC DNA]</scope>
    <source>
        <strain evidence="4">DSM 45245</strain>
    </source>
</reference>
<dbReference type="RefSeq" id="WP_425435365.1">
    <property type="nucleotide sequence ID" value="NZ_FNPH01000002.1"/>
</dbReference>
<dbReference type="PANTHER" id="PTHR31126">
    <property type="entry name" value="TYROSINE-PROTEIN PHOSPHATASE"/>
    <property type="match status" value="1"/>
</dbReference>
<gene>
    <name evidence="3" type="ORF">SAMN05444365_102660</name>
</gene>
<proteinExistence type="inferred from homology"/>
<evidence type="ECO:0000256" key="1">
    <source>
        <dbReference type="ARBA" id="ARBA00009580"/>
    </source>
</evidence>
<keyword evidence="4" id="KW-1185">Reference proteome</keyword>
<feature type="domain" description="Tyrosine specific protein phosphatases" evidence="2">
    <location>
        <begin position="115"/>
        <end position="162"/>
    </location>
</feature>
<comment type="similarity">
    <text evidence="1">Belongs to the protein-tyrosine phosphatase family.</text>
</comment>
<evidence type="ECO:0000259" key="2">
    <source>
        <dbReference type="PROSITE" id="PS50056"/>
    </source>
</evidence>
<dbReference type="PROSITE" id="PS00383">
    <property type="entry name" value="TYR_PHOSPHATASE_1"/>
    <property type="match status" value="1"/>
</dbReference>
<dbReference type="InterPro" id="IPR000387">
    <property type="entry name" value="Tyr_Pase_dom"/>
</dbReference>
<dbReference type="InterPro" id="IPR016130">
    <property type="entry name" value="Tyr_Pase_AS"/>
</dbReference>
<evidence type="ECO:0000313" key="3">
    <source>
        <dbReference type="EMBL" id="SDY56366.1"/>
    </source>
</evidence>
<protein>
    <submittedName>
        <fullName evidence="3">Protein tyrosine/serine phosphatase</fullName>
    </submittedName>
</protein>